<dbReference type="eggNOG" id="COG3880">
    <property type="taxonomic scope" value="Bacteria"/>
</dbReference>
<dbReference type="HOGENOM" id="CLU_077373_0_0_0"/>
<dbReference type="PANTHER" id="PTHR39425:SF1">
    <property type="entry name" value="CYTOCHROME C7-LIKE DOMAIN-CONTAINING PROTEIN"/>
    <property type="match status" value="1"/>
</dbReference>
<reference evidence="1 2" key="1">
    <citation type="submission" date="2012-02" db="EMBL/GenBank/DDBJ databases">
        <title>Complete genome sequence of Phycisphaera mikurensis NBRC 102666.</title>
        <authorList>
            <person name="Ankai A."/>
            <person name="Hosoyama A."/>
            <person name="Terui Y."/>
            <person name="Sekine M."/>
            <person name="Fukai R."/>
            <person name="Kato Y."/>
            <person name="Nakamura S."/>
            <person name="Yamada-Narita S."/>
            <person name="Kawakoshi A."/>
            <person name="Fukunaga Y."/>
            <person name="Yamazaki S."/>
            <person name="Fujita N."/>
        </authorList>
    </citation>
    <scope>NUCLEOTIDE SEQUENCE [LARGE SCALE GENOMIC DNA]</scope>
    <source>
        <strain evidence="2">NBRC 102666 / KCTC 22515 / FYK2301M01</strain>
    </source>
</reference>
<sequence>MFPRWANYLLPLMVLGLIGAATYVPAAAYLGLNPNNLNNLYRPEQPVPYSHALHVGQLGMDCTYCHTTVKNAAFAAIPPTQTCVACHGAGASNDESLQERFKGGLAVKSNSTKLAPVYASVQSGKPIEWIKVHDVADYAYFNHAAHVTKGVACVTCHGRVDQMGEEGVHQVSNLSMSWCIECHRAPEEHLRPADQVTSMVWKPIDDPRVRQAVEAGTVAEDDADAQQLFIGNLMKKQMQIHNQAYMQACSTCHR</sequence>
<keyword evidence="2" id="KW-1185">Reference proteome</keyword>
<name>I0ICC3_PHYMF</name>
<evidence type="ECO:0000313" key="1">
    <source>
        <dbReference type="EMBL" id="BAM02911.1"/>
    </source>
</evidence>
<dbReference type="InterPro" id="IPR036280">
    <property type="entry name" value="Multihaem_cyt_sf"/>
</dbReference>
<protein>
    <submittedName>
        <fullName evidence="1">Cytochrome c family protein</fullName>
    </submittedName>
</protein>
<organism evidence="1 2">
    <name type="scientific">Phycisphaera mikurensis (strain NBRC 102666 / KCTC 22515 / FYK2301M01)</name>
    <dbReference type="NCBI Taxonomy" id="1142394"/>
    <lineage>
        <taxon>Bacteria</taxon>
        <taxon>Pseudomonadati</taxon>
        <taxon>Planctomycetota</taxon>
        <taxon>Phycisphaerae</taxon>
        <taxon>Phycisphaerales</taxon>
        <taxon>Phycisphaeraceae</taxon>
        <taxon>Phycisphaera</taxon>
    </lineage>
</organism>
<dbReference type="Gene3D" id="3.90.10.10">
    <property type="entry name" value="Cytochrome C3"/>
    <property type="match status" value="2"/>
</dbReference>
<proteinExistence type="predicted"/>
<accession>I0ICC3</accession>
<dbReference type="AlphaFoldDB" id="I0ICC3"/>
<gene>
    <name evidence="1" type="ordered locus">PSMK_07520</name>
</gene>
<evidence type="ECO:0000313" key="2">
    <source>
        <dbReference type="Proteomes" id="UP000007881"/>
    </source>
</evidence>
<dbReference type="KEGG" id="phm:PSMK_07520"/>
<dbReference type="EMBL" id="AP012338">
    <property type="protein sequence ID" value="BAM02911.1"/>
    <property type="molecule type" value="Genomic_DNA"/>
</dbReference>
<dbReference type="Proteomes" id="UP000007881">
    <property type="component" value="Chromosome"/>
</dbReference>
<dbReference type="SUPFAM" id="SSF48695">
    <property type="entry name" value="Multiheme cytochromes"/>
    <property type="match status" value="1"/>
</dbReference>
<dbReference type="CDD" id="cd08168">
    <property type="entry name" value="Cytochrom_C3"/>
    <property type="match status" value="1"/>
</dbReference>
<dbReference type="STRING" id="1142394.PSMK_07520"/>
<dbReference type="PANTHER" id="PTHR39425">
    <property type="entry name" value="LIPOPROTEIN CYTOCHROME C"/>
    <property type="match status" value="1"/>
</dbReference>